<name>A0A3S9MZK1_9FLAO</name>
<accession>A0A3S9MZK1</accession>
<dbReference type="AlphaFoldDB" id="A0A3S9MZK1"/>
<evidence type="ECO:0000313" key="3">
    <source>
        <dbReference type="Proteomes" id="UP000279600"/>
    </source>
</evidence>
<keyword evidence="3" id="KW-1185">Reference proteome</keyword>
<dbReference type="RefSeq" id="WP_126448387.1">
    <property type="nucleotide sequence ID" value="NZ_CP034549.1"/>
</dbReference>
<gene>
    <name evidence="2" type="ORF">EJ995_10760</name>
</gene>
<keyword evidence="1" id="KW-0472">Membrane</keyword>
<proteinExistence type="predicted"/>
<dbReference type="SUPFAM" id="SSF52266">
    <property type="entry name" value="SGNH hydrolase"/>
    <property type="match status" value="1"/>
</dbReference>
<reference evidence="2 3" key="1">
    <citation type="submission" date="2018-12" db="EMBL/GenBank/DDBJ databases">
        <title>Complete genome of Nonlabens sp. MJ115.</title>
        <authorList>
            <person name="Choi H.S."/>
            <person name="Jung J."/>
        </authorList>
    </citation>
    <scope>NUCLEOTIDE SEQUENCE [LARGE SCALE GENOMIC DNA]</scope>
    <source>
        <strain evidence="2 3">MJ115</strain>
    </source>
</reference>
<evidence type="ECO:0008006" key="4">
    <source>
        <dbReference type="Google" id="ProtNLM"/>
    </source>
</evidence>
<protein>
    <recommendedName>
        <fullName evidence="4">SGNH/GDSL hydrolase family protein</fullName>
    </recommendedName>
</protein>
<keyword evidence="1" id="KW-0812">Transmembrane</keyword>
<keyword evidence="1" id="KW-1133">Transmembrane helix</keyword>
<dbReference type="KEGG" id="noj:EJ995_10760"/>
<organism evidence="2 3">
    <name type="scientific">Nonlabens ponticola</name>
    <dbReference type="NCBI Taxonomy" id="2496866"/>
    <lineage>
        <taxon>Bacteria</taxon>
        <taxon>Pseudomonadati</taxon>
        <taxon>Bacteroidota</taxon>
        <taxon>Flavobacteriia</taxon>
        <taxon>Flavobacteriales</taxon>
        <taxon>Flavobacteriaceae</taxon>
        <taxon>Nonlabens</taxon>
    </lineage>
</organism>
<evidence type="ECO:0000256" key="1">
    <source>
        <dbReference type="SAM" id="Phobius"/>
    </source>
</evidence>
<feature type="transmembrane region" description="Helical" evidence="1">
    <location>
        <begin position="6"/>
        <end position="29"/>
    </location>
</feature>
<dbReference type="EMBL" id="CP034549">
    <property type="protein sequence ID" value="AZQ44696.1"/>
    <property type="molecule type" value="Genomic_DNA"/>
</dbReference>
<evidence type="ECO:0000313" key="2">
    <source>
        <dbReference type="EMBL" id="AZQ44696.1"/>
    </source>
</evidence>
<sequence>MKKFLLNLIVYTVIASIIYTIMLCVWVHIPHKKLRGNLSFEQGSYGFMNTRIKDSKQFQNIDILFLGSSHSYRTFDTRIFEQNGLSAFNFGSSGQTHIQTKYILERYLDNLNPSVIVYEVYPRIFDLDGVESALDIISNDHFNVEMFEMAVDINNATVYNTMLYSLINELSGVKDKFEEVALNDKDTYIKGGYVERAVEQFDGNSFQESKYNIRPDQLKAFMENVKLIRLKGIELVLVKTPVTNILKERNLVPKEYDELMQMHQYYYDMDQMLLLDDKADFFDDDHLSQQGAQKVSSLIKEILVENKFTDEK</sequence>
<dbReference type="Proteomes" id="UP000279600">
    <property type="component" value="Chromosome"/>
</dbReference>
<dbReference type="OrthoDB" id="9761723at2"/>